<dbReference type="Proteomes" id="UP000694930">
    <property type="component" value="Chromosome 1"/>
</dbReference>
<reference evidence="5" key="1">
    <citation type="journal article" date="2014" name="Nat. Genet.">
        <title>The genome of the stress-tolerant wild tomato species Solanum pennellii.</title>
        <authorList>
            <person name="Bolger A."/>
            <person name="Scossa F."/>
            <person name="Bolger M.E."/>
            <person name="Lanz C."/>
            <person name="Maumus F."/>
            <person name="Tohge T."/>
            <person name="Quesneville H."/>
            <person name="Alseekh S."/>
            <person name="Sorensen I."/>
            <person name="Lichtenstein G."/>
            <person name="Fich E.A."/>
            <person name="Conte M."/>
            <person name="Keller H."/>
            <person name="Schneeberger K."/>
            <person name="Schwacke R."/>
            <person name="Ofner I."/>
            <person name="Vrebalov J."/>
            <person name="Xu Y."/>
            <person name="Osorio S."/>
            <person name="Aflitos S.A."/>
            <person name="Schijlen E."/>
            <person name="Jimenez-Gomez J.M."/>
            <person name="Ryngajllo M."/>
            <person name="Kimura S."/>
            <person name="Kumar R."/>
            <person name="Koenig D."/>
            <person name="Headland L.R."/>
            <person name="Maloof J.N."/>
            <person name="Sinha N."/>
            <person name="van Ham R.C."/>
            <person name="Lankhorst R.K."/>
            <person name="Mao L."/>
            <person name="Vogel A."/>
            <person name="Arsova B."/>
            <person name="Panstruga R."/>
            <person name="Fei Z."/>
            <person name="Rose J.K."/>
            <person name="Zamir D."/>
            <person name="Carrari F."/>
            <person name="Giovannoni J.J."/>
            <person name="Weigel D."/>
            <person name="Usadel B."/>
            <person name="Fernie A.R."/>
        </authorList>
    </citation>
    <scope>NUCLEOTIDE SEQUENCE [LARGE SCALE GENOMIC DNA]</scope>
    <source>
        <strain evidence="5">cv. LA0716</strain>
    </source>
</reference>
<dbReference type="SUPFAM" id="SSF101148">
    <property type="entry name" value="Plant invertase/pectin methylesterase inhibitor"/>
    <property type="match status" value="1"/>
</dbReference>
<reference evidence="6" key="2">
    <citation type="submission" date="2025-08" db="UniProtKB">
        <authorList>
            <consortium name="RefSeq"/>
        </authorList>
    </citation>
    <scope>IDENTIFICATION</scope>
</reference>
<dbReference type="InterPro" id="IPR034088">
    <property type="entry name" value="Pla_a_1-like"/>
</dbReference>
<dbReference type="GeneID" id="107025026"/>
<name>A0ABM1H7B1_SOLPN</name>
<proteinExistence type="inferred from homology"/>
<dbReference type="RefSeq" id="XP_015081397.1">
    <property type="nucleotide sequence ID" value="XM_015225911.2"/>
</dbReference>
<dbReference type="InterPro" id="IPR035513">
    <property type="entry name" value="Invertase/methylesterase_inhib"/>
</dbReference>
<organism evidence="5 6">
    <name type="scientific">Solanum pennellii</name>
    <name type="common">Tomato</name>
    <name type="synonym">Lycopersicon pennellii</name>
    <dbReference type="NCBI Taxonomy" id="28526"/>
    <lineage>
        <taxon>Eukaryota</taxon>
        <taxon>Viridiplantae</taxon>
        <taxon>Streptophyta</taxon>
        <taxon>Embryophyta</taxon>
        <taxon>Tracheophyta</taxon>
        <taxon>Spermatophyta</taxon>
        <taxon>Magnoliopsida</taxon>
        <taxon>eudicotyledons</taxon>
        <taxon>Gunneridae</taxon>
        <taxon>Pentapetalae</taxon>
        <taxon>asterids</taxon>
        <taxon>lamiids</taxon>
        <taxon>Solanales</taxon>
        <taxon>Solanaceae</taxon>
        <taxon>Solanoideae</taxon>
        <taxon>Solaneae</taxon>
        <taxon>Solanum</taxon>
        <taxon>Solanum subgen. Lycopersicon</taxon>
    </lineage>
</organism>
<sequence length="216" mass="23814">MVRSPHSGIGMAIGRCKVEAIQIAFNPSCQKHEAFFLFLSLFNLTFYGSTAQNLIQTTCQSLSKNGTSFKYDFCTSSLQAAPASQRATLPGIGTTSIRLIQYNVTDTMSHVKMLLLKDKKLDSHNTSCLKACLEVYSNAIASIKHATKSYNTKQYYDANIQISAIIADATTCEDGFMEIQGGVSPLTKRNDNTIQLSSIALSVVNFMFYNRSMELN</sequence>
<evidence type="ECO:0000313" key="6">
    <source>
        <dbReference type="RefSeq" id="XP_015081397.1"/>
    </source>
</evidence>
<comment type="similarity">
    <text evidence="3">Belongs to the PMEI family.</text>
</comment>
<gene>
    <name evidence="6" type="primary">LOC107025026</name>
</gene>
<dbReference type="InterPro" id="IPR006501">
    <property type="entry name" value="Pectinesterase_inhib_dom"/>
</dbReference>
<dbReference type="Pfam" id="PF04043">
    <property type="entry name" value="PMEI"/>
    <property type="match status" value="1"/>
</dbReference>
<dbReference type="NCBIfam" id="TIGR01614">
    <property type="entry name" value="PME_inhib"/>
    <property type="match status" value="1"/>
</dbReference>
<dbReference type="PANTHER" id="PTHR35357:SF17">
    <property type="entry name" value="PECTINESTERASE INHIBITOR 12"/>
    <property type="match status" value="1"/>
</dbReference>
<keyword evidence="2" id="KW-1015">Disulfide bond</keyword>
<protein>
    <submittedName>
        <fullName evidence="6">Invertase inhibitor</fullName>
    </submittedName>
</protein>
<evidence type="ECO:0000256" key="1">
    <source>
        <dbReference type="ARBA" id="ARBA00022729"/>
    </source>
</evidence>
<dbReference type="CDD" id="cd15795">
    <property type="entry name" value="PMEI-Pla_a_1_like"/>
    <property type="match status" value="1"/>
</dbReference>
<keyword evidence="5" id="KW-1185">Reference proteome</keyword>
<feature type="domain" description="Pectinesterase inhibitor" evidence="4">
    <location>
        <begin position="50"/>
        <end position="203"/>
    </location>
</feature>
<evidence type="ECO:0000259" key="4">
    <source>
        <dbReference type="SMART" id="SM00856"/>
    </source>
</evidence>
<evidence type="ECO:0000256" key="2">
    <source>
        <dbReference type="ARBA" id="ARBA00023157"/>
    </source>
</evidence>
<accession>A0ABM1H7B1</accession>
<dbReference type="Gene3D" id="1.20.140.40">
    <property type="entry name" value="Invertase/pectin methylesterase inhibitor family protein"/>
    <property type="match status" value="1"/>
</dbReference>
<dbReference type="PANTHER" id="PTHR35357">
    <property type="entry name" value="OS02G0537100 PROTEIN"/>
    <property type="match status" value="1"/>
</dbReference>
<evidence type="ECO:0000313" key="5">
    <source>
        <dbReference type="Proteomes" id="UP000694930"/>
    </source>
</evidence>
<dbReference type="SMART" id="SM00856">
    <property type="entry name" value="PMEI"/>
    <property type="match status" value="1"/>
</dbReference>
<keyword evidence="1" id="KW-0732">Signal</keyword>
<evidence type="ECO:0000256" key="3">
    <source>
        <dbReference type="ARBA" id="ARBA00038471"/>
    </source>
</evidence>